<sequence>MDRLIQQAILQVLEPICEAKFHERSNGFRPNRSAENAVAQVYKAIQLQKLLYVVDIDIKGFFDNVNHGKLLKQMWTLGIRDKKLLKIISIMLKAEVVGIGFPEKGTPQGGIISPLLSNIVLNELDWWIASQWENMKTKHNYVSTVHPNGSLNRGSTYLALKKTNLKECFVIRYADDFKIFCRNQSDADKMFEATKMWLKDRLGLDISPEKSKVVNLKKNYSEFLGFKIKAIKKSNKYVVTSGLTEKSLTKVSEKLKGQIKKIEKPQNEKMEHLEVNIYNSMVIGIHNYYRIATNINIDLQKIAFLIDRTFKTRLKSRIKKKSGIGKKGYVYKTYADSRQLRYVKNQAIAPIGAIRHKSPMYKPVKVNKYTAEGRTLIHKNLEKINIEILHYLMKNPIQNRSIEYNDNRLALYCAQNGKCYVTGKPLEIGRIHCHHKIPIKNGGRDEYKNLVLIDSDVHKLIHAVKNDVVTKYSLMLKLNYKQRDKLNRYRKKLNLEPILISEV</sequence>
<accession>A0A645BRX8</accession>
<dbReference type="CDD" id="cd00085">
    <property type="entry name" value="HNHc"/>
    <property type="match status" value="1"/>
</dbReference>
<feature type="domain" description="Reverse transcriptase" evidence="1">
    <location>
        <begin position="1"/>
        <end position="228"/>
    </location>
</feature>
<dbReference type="AlphaFoldDB" id="A0A645BRX8"/>
<dbReference type="Gene3D" id="1.10.30.50">
    <property type="match status" value="1"/>
</dbReference>
<evidence type="ECO:0000313" key="2">
    <source>
        <dbReference type="EMBL" id="MPM67987.1"/>
    </source>
</evidence>
<reference evidence="2" key="1">
    <citation type="submission" date="2019-08" db="EMBL/GenBank/DDBJ databases">
        <authorList>
            <person name="Kucharzyk K."/>
            <person name="Murdoch R.W."/>
            <person name="Higgins S."/>
            <person name="Loffler F."/>
        </authorList>
    </citation>
    <scope>NUCLEOTIDE SEQUENCE</scope>
</reference>
<dbReference type="CDD" id="cd01651">
    <property type="entry name" value="RT_G2_intron"/>
    <property type="match status" value="1"/>
</dbReference>
<dbReference type="PANTHER" id="PTHR34047">
    <property type="entry name" value="NUCLEAR INTRON MATURASE 1, MITOCHONDRIAL-RELATED"/>
    <property type="match status" value="1"/>
</dbReference>
<gene>
    <name evidence="2" type="ORF">SDC9_114913</name>
</gene>
<dbReference type="InterPro" id="IPR043502">
    <property type="entry name" value="DNA/RNA_pol_sf"/>
</dbReference>
<name>A0A645BRX8_9ZZZZ</name>
<dbReference type="InterPro" id="IPR003615">
    <property type="entry name" value="HNH_nuc"/>
</dbReference>
<dbReference type="EMBL" id="VSSQ01022002">
    <property type="protein sequence ID" value="MPM67987.1"/>
    <property type="molecule type" value="Genomic_DNA"/>
</dbReference>
<proteinExistence type="predicted"/>
<dbReference type="InterPro" id="IPR051083">
    <property type="entry name" value="GrpII_Intron_Splice-Mob/Def"/>
</dbReference>
<dbReference type="PROSITE" id="PS50878">
    <property type="entry name" value="RT_POL"/>
    <property type="match status" value="1"/>
</dbReference>
<dbReference type="SMART" id="SM00507">
    <property type="entry name" value="HNHc"/>
    <property type="match status" value="1"/>
</dbReference>
<protein>
    <recommendedName>
        <fullName evidence="1">Reverse transcriptase domain-containing protein</fullName>
    </recommendedName>
</protein>
<organism evidence="2">
    <name type="scientific">bioreactor metagenome</name>
    <dbReference type="NCBI Taxonomy" id="1076179"/>
    <lineage>
        <taxon>unclassified sequences</taxon>
        <taxon>metagenomes</taxon>
        <taxon>ecological metagenomes</taxon>
    </lineage>
</organism>
<dbReference type="Pfam" id="PF00078">
    <property type="entry name" value="RVT_1"/>
    <property type="match status" value="1"/>
</dbReference>
<evidence type="ECO:0000259" key="1">
    <source>
        <dbReference type="PROSITE" id="PS50878"/>
    </source>
</evidence>
<comment type="caution">
    <text evidence="2">The sequence shown here is derived from an EMBL/GenBank/DDBJ whole genome shotgun (WGS) entry which is preliminary data.</text>
</comment>
<dbReference type="PANTHER" id="PTHR34047:SF8">
    <property type="entry name" value="PROTEIN YKFC"/>
    <property type="match status" value="1"/>
</dbReference>
<dbReference type="SUPFAM" id="SSF56672">
    <property type="entry name" value="DNA/RNA polymerases"/>
    <property type="match status" value="1"/>
</dbReference>
<dbReference type="InterPro" id="IPR000477">
    <property type="entry name" value="RT_dom"/>
</dbReference>